<dbReference type="SUPFAM" id="SSF51182">
    <property type="entry name" value="RmlC-like cupins"/>
    <property type="match status" value="1"/>
</dbReference>
<comment type="caution">
    <text evidence="1">The sequence shown here is derived from an EMBL/GenBank/DDBJ whole genome shotgun (WGS) entry which is preliminary data.</text>
</comment>
<evidence type="ECO:0000313" key="2">
    <source>
        <dbReference type="Proteomes" id="UP000666240"/>
    </source>
</evidence>
<organism evidence="1 2">
    <name type="scientific">Tianweitania sediminis</name>
    <dbReference type="NCBI Taxonomy" id="1502156"/>
    <lineage>
        <taxon>Bacteria</taxon>
        <taxon>Pseudomonadati</taxon>
        <taxon>Pseudomonadota</taxon>
        <taxon>Alphaproteobacteria</taxon>
        <taxon>Hyphomicrobiales</taxon>
        <taxon>Phyllobacteriaceae</taxon>
        <taxon>Tianweitania</taxon>
    </lineage>
</organism>
<dbReference type="InterPro" id="IPR011051">
    <property type="entry name" value="RmlC_Cupin_sf"/>
</dbReference>
<reference evidence="1" key="1">
    <citation type="submission" date="2021-03" db="EMBL/GenBank/DDBJ databases">
        <title>Genome sequencing and assembly of Tianweitania sediminis.</title>
        <authorList>
            <person name="Chhetri G."/>
        </authorList>
    </citation>
    <scope>NUCLEOTIDE SEQUENCE</scope>
    <source>
        <strain evidence="1">Z8</strain>
    </source>
</reference>
<dbReference type="Pfam" id="PF16867">
    <property type="entry name" value="DMSP_lyase"/>
    <property type="match status" value="1"/>
</dbReference>
<dbReference type="GO" id="GO:0047869">
    <property type="term" value="F:dimethylpropiothetin dethiomethylase activity"/>
    <property type="evidence" value="ECO:0007669"/>
    <property type="project" value="InterPro"/>
</dbReference>
<dbReference type="EMBL" id="JAGIYY010000004">
    <property type="protein sequence ID" value="MBP0439684.1"/>
    <property type="molecule type" value="Genomic_DNA"/>
</dbReference>
<keyword evidence="2" id="KW-1185">Reference proteome</keyword>
<dbReference type="Proteomes" id="UP000666240">
    <property type="component" value="Unassembled WGS sequence"/>
</dbReference>
<gene>
    <name evidence="1" type="ORF">J5Y06_13570</name>
</gene>
<proteinExistence type="predicted"/>
<name>A0A8J7UHY0_9HYPH</name>
<dbReference type="AlphaFoldDB" id="A0A8J7UHY0"/>
<dbReference type="Gene3D" id="2.60.120.10">
    <property type="entry name" value="Jelly Rolls"/>
    <property type="match status" value="1"/>
</dbReference>
<evidence type="ECO:0000313" key="1">
    <source>
        <dbReference type="EMBL" id="MBP0439684.1"/>
    </source>
</evidence>
<dbReference type="InterPro" id="IPR031723">
    <property type="entry name" value="DMSP_lyase"/>
</dbReference>
<accession>A0A8J7UHY0</accession>
<sequence length="271" mass="29674">MRRDLVGSKGANHVLDCNLVCVQFELAGSGVDDCIHGVFPTSFLETSSDLTGSWLPFQPAPAHRACAGIKQENKRLTVQFAELLDSFLSHLISRRDPLVQRFLGGLSGAMRSRLLPTRRLPCERHLAPALAYADGPTLPLLRQFVQDGPALNWGQTYSATDLGRDFLDNYGWVELFGTRGHFENDLVAGGFLVLGPNTLYPDHHHLAEELYVPLTGGTEWHKGDAEFKEQAAGALIHHASDVNHAMRTADAPLVAIYLWRGGPLAAKSTLS</sequence>
<protein>
    <submittedName>
        <fullName evidence="1">Transcriptional regulator</fullName>
    </submittedName>
</protein>
<dbReference type="InterPro" id="IPR014710">
    <property type="entry name" value="RmlC-like_jellyroll"/>
</dbReference>